<dbReference type="PANTHER" id="PTHR37610:SF78">
    <property type="entry name" value="GAG-POLYPEPTIDE OF LTR COPIA-TYPE-RELATED"/>
    <property type="match status" value="1"/>
</dbReference>
<evidence type="ECO:0000259" key="1">
    <source>
        <dbReference type="Pfam" id="PF07727"/>
    </source>
</evidence>
<dbReference type="Proteomes" id="UP001151760">
    <property type="component" value="Unassembled WGS sequence"/>
</dbReference>
<keyword evidence="4" id="KW-1185">Reference proteome</keyword>
<dbReference type="EMBL" id="BQNB010012045">
    <property type="protein sequence ID" value="GJS98441.1"/>
    <property type="molecule type" value="Genomic_DNA"/>
</dbReference>
<dbReference type="InterPro" id="IPR013103">
    <property type="entry name" value="RVT_2"/>
</dbReference>
<evidence type="ECO:0000313" key="3">
    <source>
        <dbReference type="EMBL" id="GJS98441.1"/>
    </source>
</evidence>
<feature type="domain" description="Reverse transcriptase Ty1/copia-type" evidence="1">
    <location>
        <begin position="4"/>
        <end position="113"/>
    </location>
</feature>
<accession>A0ABQ5A9P9</accession>
<dbReference type="Pfam" id="PF14244">
    <property type="entry name" value="Retrotran_gag_3"/>
    <property type="match status" value="1"/>
</dbReference>
<name>A0ABQ5A9P9_9ASTR</name>
<gene>
    <name evidence="3" type="ORF">Tco_0819611</name>
</gene>
<reference evidence="3" key="2">
    <citation type="submission" date="2022-01" db="EMBL/GenBank/DDBJ databases">
        <authorList>
            <person name="Yamashiro T."/>
            <person name="Shiraishi A."/>
            <person name="Satake H."/>
            <person name="Nakayama K."/>
        </authorList>
    </citation>
    <scope>NUCLEOTIDE SEQUENCE</scope>
</reference>
<comment type="caution">
    <text evidence="3">The sequence shown here is derived from an EMBL/GenBank/DDBJ whole genome shotgun (WGS) entry which is preliminary data.</text>
</comment>
<evidence type="ECO:0000313" key="4">
    <source>
        <dbReference type="Proteomes" id="UP001151760"/>
    </source>
</evidence>
<protein>
    <submittedName>
        <fullName evidence="3">Ribonuclease H-like domain-containing protein</fullName>
    </submittedName>
</protein>
<dbReference type="Pfam" id="PF07727">
    <property type="entry name" value="RVT_2"/>
    <property type="match status" value="1"/>
</dbReference>
<reference evidence="3" key="1">
    <citation type="journal article" date="2022" name="Int. J. Mol. Sci.">
        <title>Draft Genome of Tanacetum Coccineum: Genomic Comparison of Closely Related Tanacetum-Family Plants.</title>
        <authorList>
            <person name="Yamashiro T."/>
            <person name="Shiraishi A."/>
            <person name="Nakayama K."/>
            <person name="Satake H."/>
        </authorList>
    </citation>
    <scope>NUCLEOTIDE SEQUENCE</scope>
</reference>
<organism evidence="3 4">
    <name type="scientific">Tanacetum coccineum</name>
    <dbReference type="NCBI Taxonomy" id="301880"/>
    <lineage>
        <taxon>Eukaryota</taxon>
        <taxon>Viridiplantae</taxon>
        <taxon>Streptophyta</taxon>
        <taxon>Embryophyta</taxon>
        <taxon>Tracheophyta</taxon>
        <taxon>Spermatophyta</taxon>
        <taxon>Magnoliopsida</taxon>
        <taxon>eudicotyledons</taxon>
        <taxon>Gunneridae</taxon>
        <taxon>Pentapetalae</taxon>
        <taxon>asterids</taxon>
        <taxon>campanulids</taxon>
        <taxon>Asterales</taxon>
        <taxon>Asteraceae</taxon>
        <taxon>Asteroideae</taxon>
        <taxon>Anthemideae</taxon>
        <taxon>Anthemidinae</taxon>
        <taxon>Tanacetum</taxon>
    </lineage>
</organism>
<proteinExistence type="predicted"/>
<sequence length="305" mass="34626">MKNLLKSLKENDFVQSVNDHSLFTKSKNNKFIALLVYVDDIVVTGNCVDKIEKFKKFPESKFKIKDLGSLKYFLGIEVIKTGNDLCRSRRKYCLELLKEYGLLGCKPVSTPMEPNFVLPYIATKEDPLYDNVTGYQKLLALLLYVHWLVIASDDDDNSNKKGDKSIGSSSELNLSFGDSLYLHPNDTGGSPIVTIKLTSTENYKMWSITMTFALRNHNKLDFIDGSCKKDNYKPALDTYDKVDGSAVFNLHKNINSLNQNGAPFADYYNNLNSLWKQFDALISLPPCTCEAAKHFEKHNQLLKLM</sequence>
<feature type="domain" description="Retrotransposon Copia-like N-terminal" evidence="2">
    <location>
        <begin position="183"/>
        <end position="229"/>
    </location>
</feature>
<dbReference type="InterPro" id="IPR029472">
    <property type="entry name" value="Copia-like_N"/>
</dbReference>
<dbReference type="PANTHER" id="PTHR37610">
    <property type="entry name" value="CCHC-TYPE DOMAIN-CONTAINING PROTEIN"/>
    <property type="match status" value="1"/>
</dbReference>
<evidence type="ECO:0000259" key="2">
    <source>
        <dbReference type="Pfam" id="PF14244"/>
    </source>
</evidence>